<organism evidence="1 2">
    <name type="scientific">Pseudomonas citronellolis</name>
    <dbReference type="NCBI Taxonomy" id="53408"/>
    <lineage>
        <taxon>Bacteria</taxon>
        <taxon>Pseudomonadati</taxon>
        <taxon>Pseudomonadota</taxon>
        <taxon>Gammaproteobacteria</taxon>
        <taxon>Pseudomonadales</taxon>
        <taxon>Pseudomonadaceae</taxon>
        <taxon>Pseudomonas</taxon>
    </lineage>
</organism>
<dbReference type="RefSeq" id="WP_064581682.1">
    <property type="nucleotide sequence ID" value="NZ_CP015878.1"/>
</dbReference>
<dbReference type="Proteomes" id="UP000077748">
    <property type="component" value="Chromosome"/>
</dbReference>
<sequence>MRPLSDIATTLFLAIAVRYVTNEPTLADAAAIIAGRTRKWSTWGSLTEAQQTLIAQSLRLRPSLLAQPKRFMLSAEGILKGKLSSFELVDSSKLNTELHEQDRYRLSPHLDIDQVIRENFEALKNGRTAPAHGQLPNEGDVVLKHVTGDRIRVFAIPENERHVLNALEQHVLIPPSTALPEISWEHARLMKLAKQMDASPDLHSQHEASLVNIWGDEPVRKADSGNFYRVNAPTGSGKSVAMVMMAIDAAERGHRIVIAVPTLVEVENTVRIIKQSAAAVGKELKIAPLHSASRIYERAEMQFEQGKTDHPYDYACLLDAYSADLMAVEPGNEPCFNIRISACGDDGEESSKRLKHCPFLFRCGQTRMLSQAMEADIVVINHHALLSGTTRIPLSDVEQFPGPRSLVEILLRTTPVFLVDEIDGLLKSAIDSSVIELRLGNVGDSSPLLRLFNHVVGKSHIPGIDRSSLYRVNWALMYCTLSVSQLMNLQQERYFEWPIKETTWSDADDTFITQALGITRETLEHLFSNDINQLPHHLQSLSRNLASWRSNDGEHRLETLAITLGNLIADLSESGRLPERLKEHDRIRLKASLILRGTLLVIETHLRNLQVELPAFVNAEIPYAYEVRRSIAGPEPLSPSPNGPLQRAVFGFKRKDSSDQDSTLHVVAMRGDPHSTLLSLPDISALGYAGVKRLFIGFSATAYFPGASAFDLKAQDFIDVPDAKGQVTFENVNQTTAISGGPFAQRKFLVTKLAKELWPWLKARLEKLANDPETRDRARLLLVTNSDADAEALAMTLAKMPDGPGESVGWVRGRQSEYKPSSLEARQTLIYDDLAEFTNGKHKHKTLLVSALGPMARGHNIVNADGLSAIGGIVICVRPLPASDSPNNNLAHICYETGNTVLPRPSPGEVMMQERKLSNALLQTIRTARPAFSQQPANIRHYTIMNILVSLTQLIGRGRRGGTPVTCYFADAAFLKGLKPWPEMLNESVNRLKEDGDWEQFERHHAGIASAVQQYILRSRKESV</sequence>
<accession>A0A1A9K6R8</accession>
<proteinExistence type="predicted"/>
<dbReference type="Gene3D" id="3.40.50.300">
    <property type="entry name" value="P-loop containing nucleotide triphosphate hydrolases"/>
    <property type="match status" value="1"/>
</dbReference>
<dbReference type="InterPro" id="IPR027417">
    <property type="entry name" value="P-loop_NTPase"/>
</dbReference>
<evidence type="ECO:0000313" key="1">
    <source>
        <dbReference type="EMBL" id="ANI12780.1"/>
    </source>
</evidence>
<dbReference type="SUPFAM" id="SSF52540">
    <property type="entry name" value="P-loop containing nucleoside triphosphate hydrolases"/>
    <property type="match status" value="1"/>
</dbReference>
<dbReference type="EMBL" id="CP015878">
    <property type="protein sequence ID" value="ANI12780.1"/>
    <property type="molecule type" value="Genomic_DNA"/>
</dbReference>
<dbReference type="AlphaFoldDB" id="A0A1A9K6R8"/>
<evidence type="ECO:0000313" key="2">
    <source>
        <dbReference type="Proteomes" id="UP000077748"/>
    </source>
</evidence>
<gene>
    <name evidence="1" type="ORF">A9C11_01785</name>
</gene>
<protein>
    <recommendedName>
        <fullName evidence="3">Helicase ATP-binding domain-containing protein</fullName>
    </recommendedName>
</protein>
<reference evidence="1 2" key="1">
    <citation type="submission" date="2016-05" db="EMBL/GenBank/DDBJ databases">
        <title>Genome Sequence of Pseudomonas citronellolis Strain SJTE-3, an Estrogens and Persistent Organic Pollutants degradation strain.</title>
        <authorList>
            <person name="Liang R."/>
        </authorList>
    </citation>
    <scope>NUCLEOTIDE SEQUENCE [LARGE SCALE GENOMIC DNA]</scope>
    <source>
        <strain evidence="1 2">SJTE-3</strain>
    </source>
</reference>
<evidence type="ECO:0008006" key="3">
    <source>
        <dbReference type="Google" id="ProtNLM"/>
    </source>
</evidence>
<name>A0A1A9K6R8_9PSED</name>